<protein>
    <submittedName>
        <fullName evidence="2">Uncharacterized protein</fullName>
    </submittedName>
</protein>
<dbReference type="EMBL" id="BPLR01007048">
    <property type="protein sequence ID" value="GIY14099.1"/>
    <property type="molecule type" value="Genomic_DNA"/>
</dbReference>
<keyword evidence="1" id="KW-1133">Transmembrane helix</keyword>
<dbReference type="AlphaFoldDB" id="A0AAV4QZ97"/>
<comment type="caution">
    <text evidence="2">The sequence shown here is derived from an EMBL/GenBank/DDBJ whole genome shotgun (WGS) entry which is preliminary data.</text>
</comment>
<accession>A0AAV4QZ97</accession>
<name>A0AAV4QZ97_CAEEX</name>
<evidence type="ECO:0000313" key="2">
    <source>
        <dbReference type="EMBL" id="GIY14099.1"/>
    </source>
</evidence>
<sequence length="130" mass="14987">MFSKPSLLFNDGELHFVYFRLGLILMSPNIPIQLLFACTIHFVCVASVLWSAGTVPVALNKLKEVFNERAHSRLLSAPTPDEIQMILVKKELIDKTNFALSGWDIVVYKKKKFYSRFCWNFAYLLIADNR</sequence>
<proteinExistence type="predicted"/>
<reference evidence="2 3" key="1">
    <citation type="submission" date="2021-06" db="EMBL/GenBank/DDBJ databases">
        <title>Caerostris extrusa draft genome.</title>
        <authorList>
            <person name="Kono N."/>
            <person name="Arakawa K."/>
        </authorList>
    </citation>
    <scope>NUCLEOTIDE SEQUENCE [LARGE SCALE GENOMIC DNA]</scope>
</reference>
<keyword evidence="1" id="KW-0472">Membrane</keyword>
<gene>
    <name evidence="2" type="ORF">CEXT_655171</name>
</gene>
<organism evidence="2 3">
    <name type="scientific">Caerostris extrusa</name>
    <name type="common">Bark spider</name>
    <name type="synonym">Caerostris bankana</name>
    <dbReference type="NCBI Taxonomy" id="172846"/>
    <lineage>
        <taxon>Eukaryota</taxon>
        <taxon>Metazoa</taxon>
        <taxon>Ecdysozoa</taxon>
        <taxon>Arthropoda</taxon>
        <taxon>Chelicerata</taxon>
        <taxon>Arachnida</taxon>
        <taxon>Araneae</taxon>
        <taxon>Araneomorphae</taxon>
        <taxon>Entelegynae</taxon>
        <taxon>Araneoidea</taxon>
        <taxon>Araneidae</taxon>
        <taxon>Caerostris</taxon>
    </lineage>
</organism>
<dbReference type="Proteomes" id="UP001054945">
    <property type="component" value="Unassembled WGS sequence"/>
</dbReference>
<evidence type="ECO:0000313" key="3">
    <source>
        <dbReference type="Proteomes" id="UP001054945"/>
    </source>
</evidence>
<keyword evidence="3" id="KW-1185">Reference proteome</keyword>
<keyword evidence="1" id="KW-0812">Transmembrane</keyword>
<evidence type="ECO:0000256" key="1">
    <source>
        <dbReference type="SAM" id="Phobius"/>
    </source>
</evidence>
<feature type="transmembrane region" description="Helical" evidence="1">
    <location>
        <begin position="34"/>
        <end position="59"/>
    </location>
</feature>